<proteinExistence type="predicted"/>
<accession>A0AA88A0L0</accession>
<evidence type="ECO:0000256" key="1">
    <source>
        <dbReference type="SAM" id="Coils"/>
    </source>
</evidence>
<dbReference type="AlphaFoldDB" id="A0AA88A0L0"/>
<comment type="caution">
    <text evidence="2">The sequence shown here is derived from an EMBL/GenBank/DDBJ whole genome shotgun (WGS) entry which is preliminary data.</text>
</comment>
<protein>
    <submittedName>
        <fullName evidence="2">Uncharacterized protein</fullName>
    </submittedName>
</protein>
<evidence type="ECO:0000313" key="2">
    <source>
        <dbReference type="EMBL" id="GMN43385.1"/>
    </source>
</evidence>
<gene>
    <name evidence="2" type="ORF">TIFTF001_012584</name>
</gene>
<dbReference type="EMBL" id="BTGU01000016">
    <property type="protein sequence ID" value="GMN43385.1"/>
    <property type="molecule type" value="Genomic_DNA"/>
</dbReference>
<sequence length="167" mass="19177">MDTSFSAEDEPHLAVVLIESEETLQNRRHVVFLENAKPNRKGSFVVHLAVLILKSHNQTLRNKIDELIICGVGKSEVDEIQAILTEAEDIRKAQEEVDHDDIKSLPMTEEELENSMSEIKDITREVRDLNKRVDDFEEKFLNPPVHVLHLVSRVAARLLTYSIDVRQ</sequence>
<keyword evidence="3" id="KW-1185">Reference proteome</keyword>
<reference evidence="2" key="1">
    <citation type="submission" date="2023-07" db="EMBL/GenBank/DDBJ databases">
        <title>draft genome sequence of fig (Ficus carica).</title>
        <authorList>
            <person name="Takahashi T."/>
            <person name="Nishimura K."/>
        </authorList>
    </citation>
    <scope>NUCLEOTIDE SEQUENCE</scope>
</reference>
<organism evidence="2 3">
    <name type="scientific">Ficus carica</name>
    <name type="common">Common fig</name>
    <dbReference type="NCBI Taxonomy" id="3494"/>
    <lineage>
        <taxon>Eukaryota</taxon>
        <taxon>Viridiplantae</taxon>
        <taxon>Streptophyta</taxon>
        <taxon>Embryophyta</taxon>
        <taxon>Tracheophyta</taxon>
        <taxon>Spermatophyta</taxon>
        <taxon>Magnoliopsida</taxon>
        <taxon>eudicotyledons</taxon>
        <taxon>Gunneridae</taxon>
        <taxon>Pentapetalae</taxon>
        <taxon>rosids</taxon>
        <taxon>fabids</taxon>
        <taxon>Rosales</taxon>
        <taxon>Moraceae</taxon>
        <taxon>Ficeae</taxon>
        <taxon>Ficus</taxon>
    </lineage>
</organism>
<feature type="coiled-coil region" evidence="1">
    <location>
        <begin position="105"/>
        <end position="139"/>
    </location>
</feature>
<name>A0AA88A0L0_FICCA</name>
<evidence type="ECO:0000313" key="3">
    <source>
        <dbReference type="Proteomes" id="UP001187192"/>
    </source>
</evidence>
<keyword evidence="1" id="KW-0175">Coiled coil</keyword>
<dbReference type="Proteomes" id="UP001187192">
    <property type="component" value="Unassembled WGS sequence"/>
</dbReference>